<comment type="subunit">
    <text evidence="8">Component of the lipopolysaccharide transport and assembly complex. The LptBFG transporter is composed of two ATP-binding proteins (LptB) and two transmembrane proteins (LptF and LptG).</text>
</comment>
<feature type="transmembrane region" description="Helical" evidence="9">
    <location>
        <begin position="313"/>
        <end position="335"/>
    </location>
</feature>
<dbReference type="InterPro" id="IPR005495">
    <property type="entry name" value="LptG/LptF_permease"/>
</dbReference>
<sequence length="364" mass="39575">MLRLRQVDKLVALSVLGAVTMTWILLTGLDAFRAFSVAAAGIGKGDTGLGVVLVQVLLTIPRRSYEAFANAALIGSLLGLGTLAASGELTALRAAGMSKLRICLSAGLSLSVYTLGVAAIGETLGPAGEQWARAYAMQAQSQDIKLAKDWGLWARDGDTVINAKQGSMTETATGRVVDLADVRVFDFKEKGQLRSIAIAKRARHQAGRWEMMDVRRTEFTDEGAKSTTEATAQWVSGLDPRQLALSIVRPEYLSVSDLRRIIKYRKRNNQDLQAFQAAYWTRLFWPVNVMILVICVLPFAFGTLRSGGLGKRIFLGIVAAVTWYFLRSGVVSLGAVYGMNLALANLLPGLIVLAAAWYYFRRAP</sequence>
<reference evidence="10" key="1">
    <citation type="submission" date="2022-09" db="EMBL/GenBank/DDBJ databases">
        <title>Tahibacter sp. nov., isolated from a fresh water.</title>
        <authorList>
            <person name="Baek J.H."/>
            <person name="Lee J.K."/>
            <person name="Kim J.M."/>
            <person name="Jeon C.O."/>
        </authorList>
    </citation>
    <scope>NUCLEOTIDE SEQUENCE</scope>
    <source>
        <strain evidence="10">W38</strain>
    </source>
</reference>
<evidence type="ECO:0000256" key="9">
    <source>
        <dbReference type="SAM" id="Phobius"/>
    </source>
</evidence>
<evidence type="ECO:0000256" key="5">
    <source>
        <dbReference type="ARBA" id="ARBA00022692"/>
    </source>
</evidence>
<feature type="transmembrane region" description="Helical" evidence="9">
    <location>
        <begin position="7"/>
        <end position="26"/>
    </location>
</feature>
<dbReference type="Proteomes" id="UP001064632">
    <property type="component" value="Chromosome"/>
</dbReference>
<comment type="similarity">
    <text evidence="3">Belongs to the LptF/LptG family.</text>
</comment>
<evidence type="ECO:0000256" key="8">
    <source>
        <dbReference type="ARBA" id="ARBA00026081"/>
    </source>
</evidence>
<dbReference type="RefSeq" id="WP_261694881.1">
    <property type="nucleotide sequence ID" value="NZ_CP104694.1"/>
</dbReference>
<evidence type="ECO:0000256" key="7">
    <source>
        <dbReference type="ARBA" id="ARBA00023136"/>
    </source>
</evidence>
<dbReference type="NCBIfam" id="TIGR04408">
    <property type="entry name" value="LptG_lptG"/>
    <property type="match status" value="1"/>
</dbReference>
<comment type="function">
    <text evidence="1">Part of the ABC transporter complex LptBFG involved in the translocation of lipopolysaccharide (LPS) from the inner membrane to the outer membrane.</text>
</comment>
<keyword evidence="7 9" id="KW-0472">Membrane</keyword>
<accession>A0ABY6BED7</accession>
<proteinExistence type="inferred from homology"/>
<feature type="transmembrane region" description="Helical" evidence="9">
    <location>
        <begin position="341"/>
        <end position="360"/>
    </location>
</feature>
<feature type="transmembrane region" description="Helical" evidence="9">
    <location>
        <begin position="102"/>
        <end position="121"/>
    </location>
</feature>
<name>A0ABY6BED7_9GAMM</name>
<dbReference type="PANTHER" id="PTHR33529">
    <property type="entry name" value="SLR0882 PROTEIN-RELATED"/>
    <property type="match status" value="1"/>
</dbReference>
<keyword evidence="11" id="KW-1185">Reference proteome</keyword>
<feature type="transmembrane region" description="Helical" evidence="9">
    <location>
        <begin position="283"/>
        <end position="301"/>
    </location>
</feature>
<keyword evidence="4" id="KW-1003">Cell membrane</keyword>
<keyword evidence="5 9" id="KW-0812">Transmembrane</keyword>
<comment type="subcellular location">
    <subcellularLocation>
        <location evidence="2">Cell membrane</location>
        <topology evidence="2">Multi-pass membrane protein</topology>
    </subcellularLocation>
</comment>
<evidence type="ECO:0000256" key="2">
    <source>
        <dbReference type="ARBA" id="ARBA00004651"/>
    </source>
</evidence>
<dbReference type="Pfam" id="PF03739">
    <property type="entry name" value="LptF_LptG"/>
    <property type="match status" value="1"/>
</dbReference>
<evidence type="ECO:0000256" key="3">
    <source>
        <dbReference type="ARBA" id="ARBA00007725"/>
    </source>
</evidence>
<organism evidence="10 11">
    <name type="scientific">Tahibacter amnicola</name>
    <dbReference type="NCBI Taxonomy" id="2976241"/>
    <lineage>
        <taxon>Bacteria</taxon>
        <taxon>Pseudomonadati</taxon>
        <taxon>Pseudomonadota</taxon>
        <taxon>Gammaproteobacteria</taxon>
        <taxon>Lysobacterales</taxon>
        <taxon>Rhodanobacteraceae</taxon>
        <taxon>Tahibacter</taxon>
    </lineage>
</organism>
<evidence type="ECO:0000256" key="6">
    <source>
        <dbReference type="ARBA" id="ARBA00022989"/>
    </source>
</evidence>
<keyword evidence="6 9" id="KW-1133">Transmembrane helix</keyword>
<evidence type="ECO:0000256" key="1">
    <source>
        <dbReference type="ARBA" id="ARBA00002265"/>
    </source>
</evidence>
<protein>
    <submittedName>
        <fullName evidence="10">LPS export ABC transporter permease LptG</fullName>
    </submittedName>
</protein>
<gene>
    <name evidence="10" type="primary">lptG</name>
    <name evidence="10" type="ORF">N4264_24820</name>
</gene>
<evidence type="ECO:0000313" key="10">
    <source>
        <dbReference type="EMBL" id="UXI67912.1"/>
    </source>
</evidence>
<evidence type="ECO:0000256" key="4">
    <source>
        <dbReference type="ARBA" id="ARBA00022475"/>
    </source>
</evidence>
<dbReference type="EMBL" id="CP104694">
    <property type="protein sequence ID" value="UXI67912.1"/>
    <property type="molecule type" value="Genomic_DNA"/>
</dbReference>
<dbReference type="PANTHER" id="PTHR33529:SF2">
    <property type="entry name" value="LIPOPOLYSACCHARIDE EXPORT SYSTEM PERMEASE PROTEIN LPTG"/>
    <property type="match status" value="1"/>
</dbReference>
<dbReference type="InterPro" id="IPR030923">
    <property type="entry name" value="LptG"/>
</dbReference>
<feature type="transmembrane region" description="Helical" evidence="9">
    <location>
        <begin position="67"/>
        <end position="90"/>
    </location>
</feature>
<evidence type="ECO:0000313" key="11">
    <source>
        <dbReference type="Proteomes" id="UP001064632"/>
    </source>
</evidence>